<dbReference type="PANTHER" id="PTHR47991">
    <property type="entry name" value="OXOGLUTARATE/IRON-DEPENDENT DIOXYGENASE"/>
    <property type="match status" value="1"/>
</dbReference>
<evidence type="ECO:0000256" key="4">
    <source>
        <dbReference type="ARBA" id="ARBA00023004"/>
    </source>
</evidence>
<dbReference type="SUPFAM" id="SSF51197">
    <property type="entry name" value="Clavaminate synthase-like"/>
    <property type="match status" value="1"/>
</dbReference>
<dbReference type="GO" id="GO:0031418">
    <property type="term" value="F:L-ascorbic acid binding"/>
    <property type="evidence" value="ECO:0007669"/>
    <property type="project" value="UniProtKB-KW"/>
</dbReference>
<dbReference type="AlphaFoldDB" id="A0AA86VZ91"/>
<dbReference type="GO" id="GO:0016491">
    <property type="term" value="F:oxidoreductase activity"/>
    <property type="evidence" value="ECO:0007669"/>
    <property type="project" value="UniProtKB-KW"/>
</dbReference>
<dbReference type="GO" id="GO:0046872">
    <property type="term" value="F:metal ion binding"/>
    <property type="evidence" value="ECO:0007669"/>
    <property type="project" value="UniProtKB-KW"/>
</dbReference>
<dbReference type="Pfam" id="PF14226">
    <property type="entry name" value="DIOX_N"/>
    <property type="match status" value="1"/>
</dbReference>
<dbReference type="InterPro" id="IPR044861">
    <property type="entry name" value="IPNS-like_FE2OG_OXY"/>
</dbReference>
<organism evidence="7 8">
    <name type="scientific">Sphenostylis stenocarpa</name>
    <dbReference type="NCBI Taxonomy" id="92480"/>
    <lineage>
        <taxon>Eukaryota</taxon>
        <taxon>Viridiplantae</taxon>
        <taxon>Streptophyta</taxon>
        <taxon>Embryophyta</taxon>
        <taxon>Tracheophyta</taxon>
        <taxon>Spermatophyta</taxon>
        <taxon>Magnoliopsida</taxon>
        <taxon>eudicotyledons</taxon>
        <taxon>Gunneridae</taxon>
        <taxon>Pentapetalae</taxon>
        <taxon>rosids</taxon>
        <taxon>fabids</taxon>
        <taxon>Fabales</taxon>
        <taxon>Fabaceae</taxon>
        <taxon>Papilionoideae</taxon>
        <taxon>50 kb inversion clade</taxon>
        <taxon>NPAAA clade</taxon>
        <taxon>indigoferoid/millettioid clade</taxon>
        <taxon>Phaseoleae</taxon>
        <taxon>Sphenostylis</taxon>
    </lineage>
</organism>
<evidence type="ECO:0000256" key="2">
    <source>
        <dbReference type="ARBA" id="ARBA00022723"/>
    </source>
</evidence>
<dbReference type="FunFam" id="2.60.120.330:FF:000079">
    <property type="entry name" value="Protein SRG1"/>
    <property type="match status" value="1"/>
</dbReference>
<dbReference type="InterPro" id="IPR005123">
    <property type="entry name" value="Oxoglu/Fe-dep_dioxygenase_dom"/>
</dbReference>
<dbReference type="Gramene" id="rna-AYBTSS11_LOCUS19064">
    <property type="protein sequence ID" value="CAJ1962095.1"/>
    <property type="gene ID" value="gene-AYBTSS11_LOCUS19064"/>
</dbReference>
<reference evidence="7" key="1">
    <citation type="submission" date="2023-10" db="EMBL/GenBank/DDBJ databases">
        <authorList>
            <person name="Domelevo Entfellner J.-B."/>
        </authorList>
    </citation>
    <scope>NUCLEOTIDE SEQUENCE</scope>
</reference>
<gene>
    <name evidence="7" type="ORF">AYBTSS11_LOCUS19064</name>
</gene>
<evidence type="ECO:0000313" key="8">
    <source>
        <dbReference type="Proteomes" id="UP001189624"/>
    </source>
</evidence>
<dbReference type="Gene3D" id="2.60.120.330">
    <property type="entry name" value="B-lactam Antibiotic, Isopenicillin N Synthase, Chain"/>
    <property type="match status" value="1"/>
</dbReference>
<evidence type="ECO:0000259" key="6">
    <source>
        <dbReference type="PROSITE" id="PS51471"/>
    </source>
</evidence>
<accession>A0AA86VZ91</accession>
<evidence type="ECO:0000256" key="5">
    <source>
        <dbReference type="RuleBase" id="RU003682"/>
    </source>
</evidence>
<comment type="similarity">
    <text evidence="1 5">Belongs to the iron/ascorbate-dependent oxidoreductase family.</text>
</comment>
<keyword evidence="4 5" id="KW-0408">Iron</keyword>
<keyword evidence="3" id="KW-0847">Vitamin C</keyword>
<sequence>MTVQELIKKPLTSVPQCYVNQPQNHQPNSSVEDESFSHAIPTISLKKLTHVESTQTEQERLNSACKDCGFVQLVEHGINPLVLKTLKEEIEGFFRLPLEEKMKYKIRAGDVEGYGAPILSNKDQKLDWADRVYMITNPLSRRKPYLLPELPSSLRSILEVYIVELQNIAMTLLGVLGRALKIERRELEVFEDGMQSMRMTYYPPCPEPEKVMGITAHSDVAGITILNQLNGVNGLQIKKHGIWIPVNVSPDALIVNIGDLLEVCSRLLHI</sequence>
<feature type="domain" description="Fe2OG dioxygenase" evidence="6">
    <location>
        <begin position="193"/>
        <end position="270"/>
    </location>
</feature>
<protein>
    <recommendedName>
        <fullName evidence="6">Fe2OG dioxygenase domain-containing protein</fullName>
    </recommendedName>
</protein>
<evidence type="ECO:0000256" key="3">
    <source>
        <dbReference type="ARBA" id="ARBA00022896"/>
    </source>
</evidence>
<proteinExistence type="inferred from homology"/>
<dbReference type="Pfam" id="PF03171">
    <property type="entry name" value="2OG-FeII_Oxy"/>
    <property type="match status" value="1"/>
</dbReference>
<dbReference type="EMBL" id="OY731403">
    <property type="protein sequence ID" value="CAJ1962095.1"/>
    <property type="molecule type" value="Genomic_DNA"/>
</dbReference>
<keyword evidence="8" id="KW-1185">Reference proteome</keyword>
<dbReference type="InterPro" id="IPR026992">
    <property type="entry name" value="DIOX_N"/>
</dbReference>
<dbReference type="InterPro" id="IPR050295">
    <property type="entry name" value="Plant_2OG-oxidoreductases"/>
</dbReference>
<dbReference type="PROSITE" id="PS51471">
    <property type="entry name" value="FE2OG_OXY"/>
    <property type="match status" value="1"/>
</dbReference>
<name>A0AA86VZ91_9FABA</name>
<evidence type="ECO:0000256" key="1">
    <source>
        <dbReference type="ARBA" id="ARBA00008056"/>
    </source>
</evidence>
<evidence type="ECO:0000313" key="7">
    <source>
        <dbReference type="EMBL" id="CAJ1962095.1"/>
    </source>
</evidence>
<dbReference type="InterPro" id="IPR027443">
    <property type="entry name" value="IPNS-like_sf"/>
</dbReference>
<dbReference type="Proteomes" id="UP001189624">
    <property type="component" value="Chromosome 6"/>
</dbReference>
<keyword evidence="2 5" id="KW-0479">Metal-binding</keyword>
<keyword evidence="5" id="KW-0560">Oxidoreductase</keyword>